<comment type="similarity">
    <text evidence="7">Belongs to the class-I aminoacyl-tRNA synthetase family.</text>
</comment>
<accession>A0AAP3AFY4</accession>
<dbReference type="InterPro" id="IPR020058">
    <property type="entry name" value="Glu/Gln-tRNA-synth_Ib_cat-dom"/>
</dbReference>
<keyword evidence="6 7" id="KW-0030">Aminoacyl-tRNA synthetase</keyword>
<protein>
    <submittedName>
        <fullName evidence="10">tRNA glutamyl-Q(34) synthetase GluQRS</fullName>
        <ecNumber evidence="10">6.1.1.-</ecNumber>
    </submittedName>
</protein>
<name>A0AAP3AFY4_MICLU</name>
<dbReference type="Proteomes" id="UP001205867">
    <property type="component" value="Unassembled WGS sequence"/>
</dbReference>
<dbReference type="InterPro" id="IPR001412">
    <property type="entry name" value="aa-tRNA-synth_I_CS"/>
</dbReference>
<dbReference type="AlphaFoldDB" id="A0AAP3AFY4"/>
<comment type="caution">
    <text evidence="10">The sequence shown here is derived from an EMBL/GenBank/DDBJ whole genome shotgun (WGS) entry which is preliminary data.</text>
</comment>
<dbReference type="GO" id="GO:0006424">
    <property type="term" value="P:glutamyl-tRNA aminoacylation"/>
    <property type="evidence" value="ECO:0007669"/>
    <property type="project" value="TreeGrafter"/>
</dbReference>
<keyword evidence="7" id="KW-0648">Protein biosynthesis</keyword>
<sequence length="328" mass="34814">MPAGRYAPSPTGSLHLGNLRTALVAWLAARATDRAFLLRVEDLDRVRSGAEAGQRADLAAVGLDWDAEPVRQSERTALYDAAVAALRAAHGPDAVYECFCSRKDIAEATSAPHPRPDDGAPASGGTVPLRPPGFYPGTCRGLTEAERAERRRARPAALRIDAAKVAGLPAGEIPRATAVDVLHGEVTGLVDDLVLRRNDGAYAYNLAVVVDDLAQSVDQVVRGDDLLDSAPRQRWLAEALCAARGVPTPAVAYLHVPLVLNAEGRRLAKRDGAVTLEDLAAQDPAWTPERVRDRLLESLGLPPGPLAAAVPAFDPAALPRDPWVFTGL</sequence>
<evidence type="ECO:0000313" key="11">
    <source>
        <dbReference type="Proteomes" id="UP001205867"/>
    </source>
</evidence>
<dbReference type="PROSITE" id="PS00178">
    <property type="entry name" value="AA_TRNA_LIGASE_I"/>
    <property type="match status" value="1"/>
</dbReference>
<dbReference type="Pfam" id="PF00749">
    <property type="entry name" value="tRNA-synt_1c"/>
    <property type="match status" value="1"/>
</dbReference>
<dbReference type="GO" id="GO:0004818">
    <property type="term" value="F:glutamate-tRNA ligase activity"/>
    <property type="evidence" value="ECO:0007669"/>
    <property type="project" value="TreeGrafter"/>
</dbReference>
<evidence type="ECO:0000256" key="1">
    <source>
        <dbReference type="ARBA" id="ARBA00022598"/>
    </source>
</evidence>
<organism evidence="10 11">
    <name type="scientific">Micrococcus luteus</name>
    <name type="common">Micrococcus lysodeikticus</name>
    <dbReference type="NCBI Taxonomy" id="1270"/>
    <lineage>
        <taxon>Bacteria</taxon>
        <taxon>Bacillati</taxon>
        <taxon>Actinomycetota</taxon>
        <taxon>Actinomycetes</taxon>
        <taxon>Micrococcales</taxon>
        <taxon>Micrococcaceae</taxon>
        <taxon>Micrococcus</taxon>
    </lineage>
</organism>
<dbReference type="InterPro" id="IPR014729">
    <property type="entry name" value="Rossmann-like_a/b/a_fold"/>
</dbReference>
<dbReference type="PRINTS" id="PR00987">
    <property type="entry name" value="TRNASYNTHGLU"/>
</dbReference>
<dbReference type="GO" id="GO:0005524">
    <property type="term" value="F:ATP binding"/>
    <property type="evidence" value="ECO:0007669"/>
    <property type="project" value="UniProtKB-KW"/>
</dbReference>
<dbReference type="EC" id="6.1.1.-" evidence="10"/>
<dbReference type="PANTHER" id="PTHR43311:SF1">
    <property type="entry name" value="GLUTAMYL-Q TRNA(ASP) SYNTHETASE"/>
    <property type="match status" value="1"/>
</dbReference>
<dbReference type="EMBL" id="JALXKZ020000004">
    <property type="protein sequence ID" value="MCV7628461.1"/>
    <property type="molecule type" value="Genomic_DNA"/>
</dbReference>
<dbReference type="NCBIfam" id="NF004315">
    <property type="entry name" value="PRK05710.1-4"/>
    <property type="match status" value="1"/>
</dbReference>
<reference evidence="10" key="1">
    <citation type="submission" date="2023-06" db="EMBL/GenBank/DDBJ databases">
        <title>lsaBGC provides a comprehensive framework for evolutionary analysis of biosynthetic gene clusters within focal taxa.</title>
        <authorList>
            <person name="Salamzade R."/>
            <person name="Sandstrom S."/>
            <person name="Kalan L.R."/>
        </authorList>
    </citation>
    <scope>NUCLEOTIDE SEQUENCE</scope>
    <source>
        <strain evidence="10">P3-SID899</strain>
    </source>
</reference>
<keyword evidence="4" id="KW-0862">Zinc</keyword>
<keyword evidence="5 7" id="KW-0067">ATP-binding</keyword>
<evidence type="ECO:0000256" key="4">
    <source>
        <dbReference type="ARBA" id="ARBA00022833"/>
    </source>
</evidence>
<keyword evidence="1 7" id="KW-0436">Ligase</keyword>
<gene>
    <name evidence="10" type="primary">gluQRS</name>
    <name evidence="10" type="ORF">M3A82_003765</name>
</gene>
<dbReference type="InterPro" id="IPR049940">
    <property type="entry name" value="GluQ/Sye"/>
</dbReference>
<dbReference type="PANTHER" id="PTHR43311">
    <property type="entry name" value="GLUTAMATE--TRNA LIGASE"/>
    <property type="match status" value="1"/>
</dbReference>
<dbReference type="RefSeq" id="WP_002856662.1">
    <property type="nucleotide sequence ID" value="NZ_JACLBY010000003.1"/>
</dbReference>
<dbReference type="InterPro" id="IPR000924">
    <property type="entry name" value="Glu/Gln-tRNA-synth"/>
</dbReference>
<dbReference type="Gene3D" id="3.40.50.620">
    <property type="entry name" value="HUPs"/>
    <property type="match status" value="1"/>
</dbReference>
<feature type="region of interest" description="Disordered" evidence="8">
    <location>
        <begin position="109"/>
        <end position="135"/>
    </location>
</feature>
<evidence type="ECO:0000313" key="10">
    <source>
        <dbReference type="EMBL" id="MCV7628461.1"/>
    </source>
</evidence>
<evidence type="ECO:0000256" key="5">
    <source>
        <dbReference type="ARBA" id="ARBA00022840"/>
    </source>
</evidence>
<evidence type="ECO:0000256" key="8">
    <source>
        <dbReference type="SAM" id="MobiDB-lite"/>
    </source>
</evidence>
<dbReference type="SUPFAM" id="SSF52374">
    <property type="entry name" value="Nucleotidylyl transferase"/>
    <property type="match status" value="1"/>
</dbReference>
<evidence type="ECO:0000256" key="6">
    <source>
        <dbReference type="ARBA" id="ARBA00023146"/>
    </source>
</evidence>
<evidence type="ECO:0000256" key="3">
    <source>
        <dbReference type="ARBA" id="ARBA00022741"/>
    </source>
</evidence>
<evidence type="ECO:0000259" key="9">
    <source>
        <dbReference type="Pfam" id="PF00749"/>
    </source>
</evidence>
<proteinExistence type="inferred from homology"/>
<keyword evidence="3 7" id="KW-0547">Nucleotide-binding</keyword>
<evidence type="ECO:0000256" key="2">
    <source>
        <dbReference type="ARBA" id="ARBA00022723"/>
    </source>
</evidence>
<dbReference type="GO" id="GO:0005829">
    <property type="term" value="C:cytosol"/>
    <property type="evidence" value="ECO:0007669"/>
    <property type="project" value="TreeGrafter"/>
</dbReference>
<keyword evidence="2" id="KW-0479">Metal-binding</keyword>
<feature type="domain" description="Glutamyl/glutaminyl-tRNA synthetase class Ib catalytic" evidence="9">
    <location>
        <begin position="5"/>
        <end position="278"/>
    </location>
</feature>
<evidence type="ECO:0000256" key="7">
    <source>
        <dbReference type="RuleBase" id="RU363037"/>
    </source>
</evidence>